<feature type="transmembrane region" description="Helical" evidence="5">
    <location>
        <begin position="339"/>
        <end position="358"/>
    </location>
</feature>
<dbReference type="GO" id="GO:0016020">
    <property type="term" value="C:membrane"/>
    <property type="evidence" value="ECO:0007669"/>
    <property type="project" value="UniProtKB-SubCell"/>
</dbReference>
<reference evidence="6" key="1">
    <citation type="submission" date="2018-06" db="EMBL/GenBank/DDBJ databases">
        <authorList>
            <person name="Zhirakovskaya E."/>
        </authorList>
    </citation>
    <scope>NUCLEOTIDE SEQUENCE</scope>
</reference>
<keyword evidence="3 5" id="KW-1133">Transmembrane helix</keyword>
<evidence type="ECO:0000256" key="3">
    <source>
        <dbReference type="ARBA" id="ARBA00022989"/>
    </source>
</evidence>
<feature type="transmembrane region" description="Helical" evidence="5">
    <location>
        <begin position="448"/>
        <end position="468"/>
    </location>
</feature>
<evidence type="ECO:0000256" key="1">
    <source>
        <dbReference type="ARBA" id="ARBA00004141"/>
    </source>
</evidence>
<evidence type="ECO:0000256" key="4">
    <source>
        <dbReference type="ARBA" id="ARBA00023136"/>
    </source>
</evidence>
<dbReference type="CDD" id="cd13128">
    <property type="entry name" value="MATE_Wzx_like"/>
    <property type="match status" value="1"/>
</dbReference>
<keyword evidence="2 5" id="KW-0812">Transmembrane</keyword>
<feature type="transmembrane region" description="Helical" evidence="5">
    <location>
        <begin position="365"/>
        <end position="386"/>
    </location>
</feature>
<name>A0A3B1CBE0_9ZZZZ</name>
<dbReference type="InterPro" id="IPR052556">
    <property type="entry name" value="PolySynth_Transporter"/>
</dbReference>
<dbReference type="EMBL" id="UOGG01000042">
    <property type="protein sequence ID" value="VAX27786.1"/>
    <property type="molecule type" value="Genomic_DNA"/>
</dbReference>
<dbReference type="PANTHER" id="PTHR43424:SF1">
    <property type="entry name" value="LOCUS PUTATIVE PROTEIN 1-RELATED"/>
    <property type="match status" value="1"/>
</dbReference>
<feature type="transmembrane region" description="Helical" evidence="5">
    <location>
        <begin position="122"/>
        <end position="141"/>
    </location>
</feature>
<feature type="transmembrane region" description="Helical" evidence="5">
    <location>
        <begin position="99"/>
        <end position="116"/>
    </location>
</feature>
<gene>
    <name evidence="6" type="ORF">MNBD_NITROSPINAE05-751</name>
</gene>
<feature type="transmembrane region" description="Helical" evidence="5">
    <location>
        <begin position="392"/>
        <end position="410"/>
    </location>
</feature>
<feature type="transmembrane region" description="Helical" evidence="5">
    <location>
        <begin position="153"/>
        <end position="172"/>
    </location>
</feature>
<organism evidence="6">
    <name type="scientific">hydrothermal vent metagenome</name>
    <dbReference type="NCBI Taxonomy" id="652676"/>
    <lineage>
        <taxon>unclassified sequences</taxon>
        <taxon>metagenomes</taxon>
        <taxon>ecological metagenomes</taxon>
    </lineage>
</organism>
<dbReference type="Pfam" id="PF01943">
    <property type="entry name" value="Polysacc_synt"/>
    <property type="match status" value="1"/>
</dbReference>
<feature type="transmembrane region" description="Helical" evidence="5">
    <location>
        <begin position="422"/>
        <end position="442"/>
    </location>
</feature>
<dbReference type="PANTHER" id="PTHR43424">
    <property type="entry name" value="LOCUS PUTATIVE PROTEIN 1-RELATED"/>
    <property type="match status" value="1"/>
</dbReference>
<feature type="transmembrane region" description="Helical" evidence="5">
    <location>
        <begin position="302"/>
        <end position="319"/>
    </location>
</feature>
<feature type="transmembrane region" description="Helical" evidence="5">
    <location>
        <begin position="254"/>
        <end position="281"/>
    </location>
</feature>
<feature type="transmembrane region" description="Helical" evidence="5">
    <location>
        <begin position="51"/>
        <end position="74"/>
    </location>
</feature>
<proteinExistence type="predicted"/>
<evidence type="ECO:0000256" key="2">
    <source>
        <dbReference type="ARBA" id="ARBA00022692"/>
    </source>
</evidence>
<feature type="transmembrane region" description="Helical" evidence="5">
    <location>
        <begin position="224"/>
        <end position="248"/>
    </location>
</feature>
<feature type="transmembrane region" description="Helical" evidence="5">
    <location>
        <begin position="20"/>
        <end position="45"/>
    </location>
</feature>
<comment type="subcellular location">
    <subcellularLocation>
        <location evidence="1">Membrane</location>
        <topology evidence="1">Multi-pass membrane protein</topology>
    </subcellularLocation>
</comment>
<accession>A0A3B1CBE0</accession>
<evidence type="ECO:0000313" key="6">
    <source>
        <dbReference type="EMBL" id="VAX27786.1"/>
    </source>
</evidence>
<dbReference type="AlphaFoldDB" id="A0A3B1CBE0"/>
<evidence type="ECO:0000256" key="5">
    <source>
        <dbReference type="SAM" id="Phobius"/>
    </source>
</evidence>
<dbReference type="InterPro" id="IPR002797">
    <property type="entry name" value="Polysacc_synth"/>
</dbReference>
<feature type="transmembrane region" description="Helical" evidence="5">
    <location>
        <begin position="178"/>
        <end position="196"/>
    </location>
</feature>
<sequence>MNEPAANKSEYAEKLVKNSIWLFAAEGFSKVIALMTQVFAARFLGGEGFGIFSFAFAATGTFIVFIDTGLGTFLTREVSRHPEKAATYLKNVFALKRKLSFVTCLVLVVAMFLVSLEQKSLWAATAIGLALIINGYTEMYLAVLRAFENMRIVSILMIAHRVLFFVLGLIVLSGGGDVVVFSFTFLFVAIILLFFARRQMAFQPDIKKIIPDDRRTREIFRQSLPICGFILFTYIYFRIDAVLVFFLLGKLETGWYSAAFKLIETLALLIASIRFGVFPVLSKTFKEGSGHYQKIWQETVRYLLLISIPIAVGIILLSTKILDLLYGTAFEAAGPVLQIMALGFPLLCLNDLASYLLLSQNKTPSVLRIAGFAAVFNVVLNIFLIQKWGMTGAAWAITLTQGLVFLAYYTKVREICGRTGMLALLFRPLLASGAMAGVLIGWGTLPLIPAVLLGMAVYIIALIVLKTFNDSDRLVFNRILKRPHRRQEKPR</sequence>
<protein>
    <submittedName>
        <fullName evidence="6">Uncharacterized protein</fullName>
    </submittedName>
</protein>
<keyword evidence="4 5" id="KW-0472">Membrane</keyword>